<dbReference type="OrthoDB" id="6134317at2759"/>
<dbReference type="InterPro" id="IPR000301">
    <property type="entry name" value="Tetraspanin_animals"/>
</dbReference>
<dbReference type="HOGENOM" id="CLU_055524_4_0_1"/>
<organism evidence="8">
    <name type="scientific">Capitella teleta</name>
    <name type="common">Polychaete worm</name>
    <dbReference type="NCBI Taxonomy" id="283909"/>
    <lineage>
        <taxon>Eukaryota</taxon>
        <taxon>Metazoa</taxon>
        <taxon>Spiralia</taxon>
        <taxon>Lophotrochozoa</taxon>
        <taxon>Annelida</taxon>
        <taxon>Polychaeta</taxon>
        <taxon>Sedentaria</taxon>
        <taxon>Scolecida</taxon>
        <taxon>Capitellidae</taxon>
        <taxon>Capitella</taxon>
    </lineage>
</organism>
<dbReference type="Pfam" id="PF00335">
    <property type="entry name" value="Tetraspanin"/>
    <property type="match status" value="1"/>
</dbReference>
<evidence type="ECO:0000256" key="5">
    <source>
        <dbReference type="ARBA" id="ARBA00023136"/>
    </source>
</evidence>
<sequence length="287" mass="32747">MDPQKRNLEAESDSTCLKTCVYIYNGILLFFGLCCAGVGIWMHAYDNLHAYLFILRRDPNDNWMLVATAIFMGAGFIIVGVAIMGIIAVRKGMKFLLFIYVCILMITILLQLVAGFLVVHLRHDIHRNVKEAMKSQIKNYYTFDNSVGRAWNRVQVNRRCCGADGSWDFRYSDWWYSQNPGVEEFEEADMHVPETCCVLNFNQDRDLNKVDPQKPEPKDSRRCQEDAEGNKDGSDNLNGRGCFAALLDFMWLHIDLIIGLGIGLGILQMLGIACALVYMRSMPEKNY</sequence>
<protein>
    <recommendedName>
        <fullName evidence="6">Tetraspanin</fullName>
    </recommendedName>
</protein>
<feature type="region of interest" description="Disordered" evidence="7">
    <location>
        <begin position="207"/>
        <end position="232"/>
    </location>
</feature>
<dbReference type="EnsemblMetazoa" id="CapteT221834">
    <property type="protein sequence ID" value="CapteP221834"/>
    <property type="gene ID" value="CapteG221834"/>
</dbReference>
<comment type="similarity">
    <text evidence="2 6">Belongs to the tetraspanin (TM4SF) family.</text>
</comment>
<keyword evidence="4 6" id="KW-1133">Transmembrane helix</keyword>
<dbReference type="PANTHER" id="PTHR19282">
    <property type="entry name" value="TETRASPANIN"/>
    <property type="match status" value="1"/>
</dbReference>
<evidence type="ECO:0000256" key="4">
    <source>
        <dbReference type="ARBA" id="ARBA00022989"/>
    </source>
</evidence>
<keyword evidence="10" id="KW-1185">Reference proteome</keyword>
<feature type="transmembrane region" description="Helical" evidence="6">
    <location>
        <begin position="21"/>
        <end position="43"/>
    </location>
</feature>
<evidence type="ECO:0000256" key="6">
    <source>
        <dbReference type="RuleBase" id="RU361218"/>
    </source>
</evidence>
<keyword evidence="3 6" id="KW-0812">Transmembrane</keyword>
<evidence type="ECO:0000313" key="10">
    <source>
        <dbReference type="Proteomes" id="UP000014760"/>
    </source>
</evidence>
<dbReference type="GO" id="GO:0005886">
    <property type="term" value="C:plasma membrane"/>
    <property type="evidence" value="ECO:0007669"/>
    <property type="project" value="TreeGrafter"/>
</dbReference>
<dbReference type="EMBL" id="AMQN01004326">
    <property type="status" value="NOT_ANNOTATED_CDS"/>
    <property type="molecule type" value="Genomic_DNA"/>
</dbReference>
<dbReference type="PANTHER" id="PTHR19282:SF544">
    <property type="entry name" value="TETRASPANIN"/>
    <property type="match status" value="1"/>
</dbReference>
<feature type="transmembrane region" description="Helical" evidence="6">
    <location>
        <begin position="256"/>
        <end position="279"/>
    </location>
</feature>
<comment type="subcellular location">
    <subcellularLocation>
        <location evidence="1 6">Membrane</location>
        <topology evidence="1 6">Multi-pass membrane protein</topology>
    </subcellularLocation>
</comment>
<evidence type="ECO:0000256" key="1">
    <source>
        <dbReference type="ARBA" id="ARBA00004141"/>
    </source>
</evidence>
<reference evidence="8 10" key="2">
    <citation type="journal article" date="2013" name="Nature">
        <title>Insights into bilaterian evolution from three spiralian genomes.</title>
        <authorList>
            <person name="Simakov O."/>
            <person name="Marletaz F."/>
            <person name="Cho S.J."/>
            <person name="Edsinger-Gonzales E."/>
            <person name="Havlak P."/>
            <person name="Hellsten U."/>
            <person name="Kuo D.H."/>
            <person name="Larsson T."/>
            <person name="Lv J."/>
            <person name="Arendt D."/>
            <person name="Savage R."/>
            <person name="Osoegawa K."/>
            <person name="de Jong P."/>
            <person name="Grimwood J."/>
            <person name="Chapman J.A."/>
            <person name="Shapiro H."/>
            <person name="Aerts A."/>
            <person name="Otillar R.P."/>
            <person name="Terry A.Y."/>
            <person name="Boore J.L."/>
            <person name="Grigoriev I.V."/>
            <person name="Lindberg D.R."/>
            <person name="Seaver E.C."/>
            <person name="Weisblat D.A."/>
            <person name="Putnam N.H."/>
            <person name="Rokhsar D.S."/>
        </authorList>
    </citation>
    <scope>NUCLEOTIDE SEQUENCE</scope>
    <source>
        <strain evidence="8 10">I ESC-2004</strain>
    </source>
</reference>
<evidence type="ECO:0000313" key="8">
    <source>
        <dbReference type="EMBL" id="ELU16228.1"/>
    </source>
</evidence>
<accession>R7VBN3</accession>
<evidence type="ECO:0000256" key="3">
    <source>
        <dbReference type="ARBA" id="ARBA00022692"/>
    </source>
</evidence>
<feature type="transmembrane region" description="Helical" evidence="6">
    <location>
        <begin position="63"/>
        <end position="88"/>
    </location>
</feature>
<dbReference type="AlphaFoldDB" id="R7VBN3"/>
<evidence type="ECO:0000256" key="7">
    <source>
        <dbReference type="SAM" id="MobiDB-lite"/>
    </source>
</evidence>
<feature type="transmembrane region" description="Helical" evidence="6">
    <location>
        <begin position="95"/>
        <end position="119"/>
    </location>
</feature>
<dbReference type="Gene3D" id="1.10.1450.10">
    <property type="entry name" value="Tetraspanin"/>
    <property type="match status" value="1"/>
</dbReference>
<dbReference type="PRINTS" id="PR00259">
    <property type="entry name" value="TMFOUR"/>
</dbReference>
<dbReference type="PIRSF" id="PIRSF002419">
    <property type="entry name" value="Tetraspanin"/>
    <property type="match status" value="1"/>
</dbReference>
<dbReference type="Proteomes" id="UP000014760">
    <property type="component" value="Unassembled WGS sequence"/>
</dbReference>
<keyword evidence="5 6" id="KW-0472">Membrane</keyword>
<reference evidence="9" key="3">
    <citation type="submission" date="2015-06" db="UniProtKB">
        <authorList>
            <consortium name="EnsemblMetazoa"/>
        </authorList>
    </citation>
    <scope>IDENTIFICATION</scope>
</reference>
<gene>
    <name evidence="8" type="ORF">CAPTEDRAFT_221834</name>
</gene>
<dbReference type="OMA" id="EKCCGVN"/>
<evidence type="ECO:0000256" key="2">
    <source>
        <dbReference type="ARBA" id="ARBA00006840"/>
    </source>
</evidence>
<proteinExistence type="inferred from homology"/>
<dbReference type="InterPro" id="IPR008952">
    <property type="entry name" value="Tetraspanin_EC2_sf"/>
</dbReference>
<dbReference type="EMBL" id="KB293237">
    <property type="protein sequence ID" value="ELU16228.1"/>
    <property type="molecule type" value="Genomic_DNA"/>
</dbReference>
<dbReference type="STRING" id="283909.R7VBN3"/>
<dbReference type="InterPro" id="IPR018499">
    <property type="entry name" value="Tetraspanin/Peripherin"/>
</dbReference>
<name>R7VBN3_CAPTE</name>
<dbReference type="SUPFAM" id="SSF48652">
    <property type="entry name" value="Tetraspanin"/>
    <property type="match status" value="1"/>
</dbReference>
<evidence type="ECO:0000313" key="9">
    <source>
        <dbReference type="EnsemblMetazoa" id="CapteP221834"/>
    </source>
</evidence>
<reference evidence="10" key="1">
    <citation type="submission" date="2012-12" db="EMBL/GenBank/DDBJ databases">
        <authorList>
            <person name="Hellsten U."/>
            <person name="Grimwood J."/>
            <person name="Chapman J.A."/>
            <person name="Shapiro H."/>
            <person name="Aerts A."/>
            <person name="Otillar R.P."/>
            <person name="Terry A.Y."/>
            <person name="Boore J.L."/>
            <person name="Simakov O."/>
            <person name="Marletaz F."/>
            <person name="Cho S.-J."/>
            <person name="Edsinger-Gonzales E."/>
            <person name="Havlak P."/>
            <person name="Kuo D.-H."/>
            <person name="Larsson T."/>
            <person name="Lv J."/>
            <person name="Arendt D."/>
            <person name="Savage R."/>
            <person name="Osoegawa K."/>
            <person name="de Jong P."/>
            <person name="Lindberg D.R."/>
            <person name="Seaver E.C."/>
            <person name="Weisblat D.A."/>
            <person name="Putnam N.H."/>
            <person name="Grigoriev I.V."/>
            <person name="Rokhsar D.S."/>
        </authorList>
    </citation>
    <scope>NUCLEOTIDE SEQUENCE</scope>
    <source>
        <strain evidence="10">I ESC-2004</strain>
    </source>
</reference>